<proteinExistence type="inferred from homology"/>
<dbReference type="AlphaFoldDB" id="A0A7S3QXT6"/>
<feature type="binding site" evidence="4">
    <location>
        <position position="740"/>
    </location>
    <ligand>
        <name>AMP</name>
        <dbReference type="ChEBI" id="CHEBI:456215"/>
    </ligand>
</feature>
<dbReference type="InterPro" id="IPR002073">
    <property type="entry name" value="PDEase_catalytic_dom"/>
</dbReference>
<evidence type="ECO:0000256" key="6">
    <source>
        <dbReference type="RuleBase" id="RU363067"/>
    </source>
</evidence>
<feature type="binding site" evidence="5">
    <location>
        <position position="533"/>
    </location>
    <ligand>
        <name>Zn(2+)</name>
        <dbReference type="ChEBI" id="CHEBI:29105"/>
        <label>1</label>
    </ligand>
</feature>
<dbReference type="PANTHER" id="PTHR11347">
    <property type="entry name" value="CYCLIC NUCLEOTIDE PHOSPHODIESTERASE"/>
    <property type="match status" value="1"/>
</dbReference>
<evidence type="ECO:0000256" key="5">
    <source>
        <dbReference type="PIRSR" id="PIRSR623088-3"/>
    </source>
</evidence>
<comment type="cofactor">
    <cofactor evidence="6">
        <name>a divalent metal cation</name>
        <dbReference type="ChEBI" id="CHEBI:60240"/>
    </cofactor>
    <text evidence="6">Binds 2 divalent metal cations per subunit. Site 1 may preferentially bind zinc ions, while site 2 has a preference for magnesium and/or manganese ions.</text>
</comment>
<dbReference type="PRINTS" id="PR00387">
    <property type="entry name" value="PDIESTERASE1"/>
</dbReference>
<reference evidence="10" key="1">
    <citation type="submission" date="2021-01" db="EMBL/GenBank/DDBJ databases">
        <authorList>
            <person name="Corre E."/>
            <person name="Pelletier E."/>
            <person name="Niang G."/>
            <person name="Scheremetjew M."/>
            <person name="Finn R."/>
            <person name="Kale V."/>
            <person name="Holt S."/>
            <person name="Cochrane G."/>
            <person name="Meng A."/>
            <person name="Brown T."/>
            <person name="Cohen L."/>
        </authorList>
    </citation>
    <scope>NUCLEOTIDE SEQUENCE</scope>
    <source>
        <strain evidence="10">CCMP1320</strain>
    </source>
</reference>
<dbReference type="CDD" id="cd00077">
    <property type="entry name" value="HDc"/>
    <property type="match status" value="1"/>
</dbReference>
<protein>
    <recommendedName>
        <fullName evidence="6">Phosphodiesterase</fullName>
        <ecNumber evidence="6">3.1.4.-</ecNumber>
    </recommendedName>
</protein>
<feature type="binding site" evidence="5">
    <location>
        <position position="689"/>
    </location>
    <ligand>
        <name>Zn(2+)</name>
        <dbReference type="ChEBI" id="CHEBI:29105"/>
        <label>1</label>
    </ligand>
</feature>
<name>A0A7S3QXT6_DUNTE</name>
<dbReference type="InterPro" id="IPR023174">
    <property type="entry name" value="PDEase_CS"/>
</dbReference>
<dbReference type="SUPFAM" id="SSF109604">
    <property type="entry name" value="HD-domain/PDEase-like"/>
    <property type="match status" value="1"/>
</dbReference>
<dbReference type="EMBL" id="HBIP01019498">
    <property type="protein sequence ID" value="CAE0496499.1"/>
    <property type="molecule type" value="Transcribed_RNA"/>
</dbReference>
<evidence type="ECO:0000256" key="4">
    <source>
        <dbReference type="PIRSR" id="PIRSR623088-2"/>
    </source>
</evidence>
<feature type="region of interest" description="Disordered" evidence="8">
    <location>
        <begin position="781"/>
        <end position="805"/>
    </location>
</feature>
<feature type="binding site" evidence="5">
    <location>
        <position position="534"/>
    </location>
    <ligand>
        <name>Zn(2+)</name>
        <dbReference type="ChEBI" id="CHEBI:29105"/>
        <label>2</label>
    </ligand>
</feature>
<keyword evidence="7" id="KW-0175">Coiled coil</keyword>
<feature type="binding site" evidence="4">
    <location>
        <begin position="492"/>
        <end position="496"/>
    </location>
    <ligand>
        <name>AMP</name>
        <dbReference type="ChEBI" id="CHEBI:456215"/>
    </ligand>
</feature>
<dbReference type="GO" id="GO:0007165">
    <property type="term" value="P:signal transduction"/>
    <property type="evidence" value="ECO:0007669"/>
    <property type="project" value="InterPro"/>
</dbReference>
<dbReference type="GO" id="GO:0046872">
    <property type="term" value="F:metal ion binding"/>
    <property type="evidence" value="ECO:0007669"/>
    <property type="project" value="UniProtKB-KW"/>
</dbReference>
<feature type="binding site" evidence="5">
    <location>
        <position position="534"/>
    </location>
    <ligand>
        <name>Zn(2+)</name>
        <dbReference type="ChEBI" id="CHEBI:29105"/>
        <label>1</label>
    </ligand>
</feature>
<gene>
    <name evidence="10" type="ORF">DTER00134_LOCUS11572</name>
</gene>
<keyword evidence="2 6" id="KW-0378">Hydrolase</keyword>
<dbReference type="Pfam" id="PF00233">
    <property type="entry name" value="PDEase_I"/>
    <property type="match status" value="1"/>
</dbReference>
<feature type="compositionally biased region" description="Low complexity" evidence="8">
    <location>
        <begin position="371"/>
        <end position="382"/>
    </location>
</feature>
<sequence>MRARARTHTHTLSLQLLAEFTKETLSREQQERSHLQSEHERLLRKQEVLQEELQMALNNYQPKAVIDAGTPADKMLTMMAELLDGMVPSIQDILFVQSAVLESLDIYQPVNLGKQLLHGTDLEEEVGMALLHQLGGNVNAQSPAASHEQASSPLTLKDFSESQRRHRHRSSSECSKGYLSSNLYEVTCNEDHLDFGNLEQGLLQIMSPGFDGDCQQPASNVPYASSCAGSESSLPASTKSALSAPPTAGATAPSPFAANAISSSLIVIGPGGSNTVAAANHSSISASSLTTPANQSSALSAVQRRCVRCPASPSATFNSLSLASNAHQPPPPQIALPLTLAVPEERSRYANGQSRTRLSLQMEPESLRQYQLQKQQQQQQQQEAEEALQEHQDISRQSSGQMTAFTAEEADHFPTPSSGPIIGEVTAVLSSSSHWQFDAFKLNDVTNGHPLSSLAFYLFHTEGLIEHFSLKPAHLARFLRHVEEGYRNNPYHNKIHAADVLQTMQVILKRGGMLPGYADPLTHMACLLAAVIHDYEHMGCTNDFLINKCDDLAVRYNDRAPLENHHLAAAFLLLKQRDYNFLSDMPKSSFDRLRKLVIELVLATDMKQHFAIVSHFTTIHRLSSSDSLTPSLPSLKECTRGRRSESGYSSAGHHSLNSGDPGAPGQHVIVPLDEAERLLSLQVALKCCDLGHTASALPVHLRWVAALEEEFFRQGDAERAAGMTISPLFDRNKQGISKSQVGFYDIVVIPLFHAFARVFPGSRPLLTYVMRNYKVWTEQGTGSHCSQRSRSGSQVASPPGLQDEQ</sequence>
<keyword evidence="1 5" id="KW-0479">Metal-binding</keyword>
<dbReference type="PROSITE" id="PS51845">
    <property type="entry name" value="PDEASE_I_2"/>
    <property type="match status" value="1"/>
</dbReference>
<evidence type="ECO:0000256" key="8">
    <source>
        <dbReference type="SAM" id="MobiDB-lite"/>
    </source>
</evidence>
<feature type="compositionally biased region" description="Polar residues" evidence="8">
    <location>
        <begin position="781"/>
        <end position="796"/>
    </location>
</feature>
<feature type="binding site" evidence="5">
    <location>
        <position position="496"/>
    </location>
    <ligand>
        <name>Zn(2+)</name>
        <dbReference type="ChEBI" id="CHEBI:29105"/>
        <label>1</label>
    </ligand>
</feature>
<feature type="domain" description="PDEase" evidence="9">
    <location>
        <begin position="414"/>
        <end position="783"/>
    </location>
</feature>
<evidence type="ECO:0000259" key="9">
    <source>
        <dbReference type="PROSITE" id="PS51845"/>
    </source>
</evidence>
<feature type="binding site" evidence="4">
    <location>
        <position position="534"/>
    </location>
    <ligand>
        <name>AMP</name>
        <dbReference type="ChEBI" id="CHEBI:456215"/>
    </ligand>
</feature>
<feature type="binding site" evidence="4">
    <location>
        <position position="689"/>
    </location>
    <ligand>
        <name>AMP</name>
        <dbReference type="ChEBI" id="CHEBI:456215"/>
    </ligand>
</feature>
<comment type="similarity">
    <text evidence="6">Belongs to the cyclic nucleotide phosphodiesterase family.</text>
</comment>
<evidence type="ECO:0000256" key="2">
    <source>
        <dbReference type="ARBA" id="ARBA00022801"/>
    </source>
</evidence>
<dbReference type="InterPro" id="IPR003607">
    <property type="entry name" value="HD/PDEase_dom"/>
</dbReference>
<evidence type="ECO:0000256" key="3">
    <source>
        <dbReference type="PIRSR" id="PIRSR623088-1"/>
    </source>
</evidence>
<organism evidence="10">
    <name type="scientific">Dunaliella tertiolecta</name>
    <name type="common">Green alga</name>
    <dbReference type="NCBI Taxonomy" id="3047"/>
    <lineage>
        <taxon>Eukaryota</taxon>
        <taxon>Viridiplantae</taxon>
        <taxon>Chlorophyta</taxon>
        <taxon>core chlorophytes</taxon>
        <taxon>Chlorophyceae</taxon>
        <taxon>CS clade</taxon>
        <taxon>Chlamydomonadales</taxon>
        <taxon>Dunaliellaceae</taxon>
        <taxon>Dunaliella</taxon>
    </lineage>
</organism>
<feature type="active site" description="Proton donor" evidence="3">
    <location>
        <position position="492"/>
    </location>
</feature>
<dbReference type="GO" id="GO:0004114">
    <property type="term" value="F:3',5'-cyclic-nucleotide phosphodiesterase activity"/>
    <property type="evidence" value="ECO:0007669"/>
    <property type="project" value="InterPro"/>
</dbReference>
<accession>A0A7S3QXT6</accession>
<dbReference type="SMART" id="SM00471">
    <property type="entry name" value="HDc"/>
    <property type="match status" value="1"/>
</dbReference>
<evidence type="ECO:0000256" key="1">
    <source>
        <dbReference type="ARBA" id="ARBA00022723"/>
    </source>
</evidence>
<feature type="coiled-coil region" evidence="7">
    <location>
        <begin position="18"/>
        <end position="59"/>
    </location>
</feature>
<feature type="region of interest" description="Disordered" evidence="8">
    <location>
        <begin position="371"/>
        <end position="401"/>
    </location>
</feature>
<feature type="region of interest" description="Disordered" evidence="8">
    <location>
        <begin position="139"/>
        <end position="175"/>
    </location>
</feature>
<feature type="region of interest" description="Disordered" evidence="8">
    <location>
        <begin position="633"/>
        <end position="663"/>
    </location>
</feature>
<dbReference type="Gene3D" id="1.10.1300.10">
    <property type="entry name" value="3'5'-cyclic nucleotide phosphodiesterase, catalytic domain"/>
    <property type="match status" value="1"/>
</dbReference>
<evidence type="ECO:0000313" key="10">
    <source>
        <dbReference type="EMBL" id="CAE0496499.1"/>
    </source>
</evidence>
<dbReference type="InterPro" id="IPR023088">
    <property type="entry name" value="PDEase"/>
</dbReference>
<dbReference type="EC" id="3.1.4.-" evidence="6"/>
<evidence type="ECO:0000256" key="7">
    <source>
        <dbReference type="SAM" id="Coils"/>
    </source>
</evidence>
<dbReference type="PROSITE" id="PS00126">
    <property type="entry name" value="PDEASE_I_1"/>
    <property type="match status" value="1"/>
</dbReference>
<feature type="compositionally biased region" description="Polar residues" evidence="8">
    <location>
        <begin position="139"/>
        <end position="154"/>
    </location>
</feature>
<dbReference type="InterPro" id="IPR036971">
    <property type="entry name" value="PDEase_catalytic_dom_sf"/>
</dbReference>